<feature type="region of interest" description="Disordered" evidence="1">
    <location>
        <begin position="1"/>
        <end position="21"/>
    </location>
</feature>
<sequence length="46" mass="5038">MQGRSSKARRSVLSPTGLWMPSCLQSSWESREGASACRVGQGRNQL</sequence>
<dbReference type="AlphaFoldDB" id="A0A9X9LKG6"/>
<comment type="caution">
    <text evidence="2">The sequence shown here is derived from an EMBL/GenBank/DDBJ whole genome shotgun (WGS) entry which is preliminary data.</text>
</comment>
<keyword evidence="3" id="KW-1185">Reference proteome</keyword>
<feature type="compositionally biased region" description="Basic residues" evidence="1">
    <location>
        <begin position="1"/>
        <end position="10"/>
    </location>
</feature>
<organism evidence="2 3">
    <name type="scientific">Gulo gulo</name>
    <name type="common">Wolverine</name>
    <name type="synonym">Gluton</name>
    <dbReference type="NCBI Taxonomy" id="48420"/>
    <lineage>
        <taxon>Eukaryota</taxon>
        <taxon>Metazoa</taxon>
        <taxon>Chordata</taxon>
        <taxon>Craniata</taxon>
        <taxon>Vertebrata</taxon>
        <taxon>Euteleostomi</taxon>
        <taxon>Mammalia</taxon>
        <taxon>Eutheria</taxon>
        <taxon>Laurasiatheria</taxon>
        <taxon>Carnivora</taxon>
        <taxon>Caniformia</taxon>
        <taxon>Musteloidea</taxon>
        <taxon>Mustelidae</taxon>
        <taxon>Guloninae</taxon>
        <taxon>Gulo</taxon>
    </lineage>
</organism>
<protein>
    <submittedName>
        <fullName evidence="2">Uncharacterized protein</fullName>
    </submittedName>
</protein>
<dbReference type="Proteomes" id="UP000269945">
    <property type="component" value="Unassembled WGS sequence"/>
</dbReference>
<evidence type="ECO:0000256" key="1">
    <source>
        <dbReference type="SAM" id="MobiDB-lite"/>
    </source>
</evidence>
<accession>A0A9X9LKG6</accession>
<gene>
    <name evidence="2" type="ORF">BN2614_LOCUS7</name>
</gene>
<evidence type="ECO:0000313" key="2">
    <source>
        <dbReference type="EMBL" id="VCW70522.1"/>
    </source>
</evidence>
<proteinExistence type="predicted"/>
<dbReference type="EMBL" id="CYRY02005990">
    <property type="protein sequence ID" value="VCW70522.1"/>
    <property type="molecule type" value="Genomic_DNA"/>
</dbReference>
<reference evidence="2 3" key="1">
    <citation type="submission" date="2018-10" db="EMBL/GenBank/DDBJ databases">
        <authorList>
            <person name="Ekblom R."/>
            <person name="Jareborg N."/>
        </authorList>
    </citation>
    <scope>NUCLEOTIDE SEQUENCE [LARGE SCALE GENOMIC DNA]</scope>
    <source>
        <tissue evidence="2">Muscle</tissue>
    </source>
</reference>
<evidence type="ECO:0000313" key="3">
    <source>
        <dbReference type="Proteomes" id="UP000269945"/>
    </source>
</evidence>
<name>A0A9X9LKG6_GULGU</name>